<evidence type="ECO:0000313" key="2">
    <source>
        <dbReference type="Proteomes" id="UP000306187"/>
    </source>
</evidence>
<gene>
    <name evidence="1" type="ORF">SAC12B_0060</name>
</gene>
<proteinExistence type="predicted"/>
<dbReference type="Proteomes" id="UP000306187">
    <property type="component" value="Segment"/>
</dbReference>
<dbReference type="EMBL" id="MK504446">
    <property type="protein sequence ID" value="QBJ03849.1"/>
    <property type="molecule type" value="Genomic_DNA"/>
</dbReference>
<sequence>MKVREVAPQDILYQFKYDYNTDSYVLGEAVTVSKVTSKYIYLDDDSSTKLLRKGKFPLVDNVGRSAWVDAVIGDMRNKYHPDKHWNIKYNKEVKEEKKVDRAVERQLDRIKNLFYSLSLEDKKTVLEKLKDIN</sequence>
<organism evidence="1 2">
    <name type="scientific">Lactobacillus phage SAC12B</name>
    <dbReference type="NCBI Taxonomy" id="2510941"/>
    <lineage>
        <taxon>Viruses</taxon>
        <taxon>Duplodnaviria</taxon>
        <taxon>Heunggongvirae</taxon>
        <taxon>Uroviricota</taxon>
        <taxon>Caudoviricetes</taxon>
        <taxon>Herelleviridae</taxon>
        <taxon>Tybeckvirus</taxon>
        <taxon>Tybeckvirus SAC12B</taxon>
    </lineage>
</organism>
<evidence type="ECO:0000313" key="1">
    <source>
        <dbReference type="EMBL" id="QBJ03849.1"/>
    </source>
</evidence>
<accession>A0A4Y5FFE5</accession>
<name>A0A4Y5FFE5_9CAUD</name>
<keyword evidence="2" id="KW-1185">Reference proteome</keyword>
<reference evidence="1" key="1">
    <citation type="submission" date="2019-02" db="EMBL/GenBank/DDBJ databases">
        <title>Isolation of virulent Lactobacillus brevis phages.</title>
        <authorList>
            <person name="Feyereisen M."/>
            <person name="Mahony J."/>
            <person name="O'Sullivan T."/>
            <person name="van Sinderen D."/>
        </authorList>
    </citation>
    <scope>NUCLEOTIDE SEQUENCE [LARGE SCALE GENOMIC DNA]</scope>
</reference>
<protein>
    <submittedName>
        <fullName evidence="1">Uncharacterized protein</fullName>
    </submittedName>
</protein>